<proteinExistence type="predicted"/>
<evidence type="ECO:0000313" key="1">
    <source>
        <dbReference type="EMBL" id="MDT0336857.1"/>
    </source>
</evidence>
<name>A0AAE4G6R7_9BURK</name>
<gene>
    <name evidence="1" type="ORF">RJN63_08465</name>
</gene>
<protein>
    <submittedName>
        <fullName evidence="1">Uncharacterized protein</fullName>
    </submittedName>
</protein>
<dbReference type="RefSeq" id="WP_151201151.1">
    <property type="nucleotide sequence ID" value="NZ_JAVLSM010000004.1"/>
</dbReference>
<sequence>MGSIPASRAISFPPSSRQQSIFCDPISNANCNSCNEFRWETSCAFYAFAALRNIKYAGPVLLREQHGFICKLLVLHERV</sequence>
<comment type="caution">
    <text evidence="1">The sequence shown here is derived from an EMBL/GenBank/DDBJ whole genome shotgun (WGS) entry which is preliminary data.</text>
</comment>
<reference evidence="1" key="1">
    <citation type="submission" date="2023-02" db="EMBL/GenBank/DDBJ databases">
        <title>Description of Herbaspirillum huttiense subsp. nephrolepsisexaltata and Herbaspirillum huttiense subsp. lycopersicon.</title>
        <authorList>
            <person name="Poudel M."/>
            <person name="Sharma A."/>
            <person name="Goss E."/>
            <person name="Tapia J.H."/>
            <person name="Harmon C.M."/>
            <person name="Jones J.B."/>
        </authorList>
    </citation>
    <scope>NUCLEOTIDE SEQUENCE</scope>
    <source>
        <strain evidence="1">NC40101</strain>
    </source>
</reference>
<organism evidence="1">
    <name type="scientific">Herbaspirillum huttiense subsp. nephrolepidis</name>
    <dbReference type="NCBI Taxonomy" id="3075126"/>
    <lineage>
        <taxon>Bacteria</taxon>
        <taxon>Pseudomonadati</taxon>
        <taxon>Pseudomonadota</taxon>
        <taxon>Betaproteobacteria</taxon>
        <taxon>Burkholderiales</taxon>
        <taxon>Oxalobacteraceae</taxon>
        <taxon>Herbaspirillum</taxon>
    </lineage>
</organism>
<dbReference type="AlphaFoldDB" id="A0AAE4G6R7"/>
<dbReference type="EMBL" id="JAVRAA010000003">
    <property type="protein sequence ID" value="MDT0336857.1"/>
    <property type="molecule type" value="Genomic_DNA"/>
</dbReference>
<accession>A0AAE4G6R7</accession>